<name>A0A5C4MT38_9RHOB</name>
<evidence type="ECO:0000313" key="4">
    <source>
        <dbReference type="EMBL" id="TNC47492.1"/>
    </source>
</evidence>
<keyword evidence="5" id="KW-1185">Reference proteome</keyword>
<comment type="similarity">
    <text evidence="1 3">Belongs to the short-chain dehydrogenases/reductases (SDR) family.</text>
</comment>
<evidence type="ECO:0000256" key="1">
    <source>
        <dbReference type="ARBA" id="ARBA00006484"/>
    </source>
</evidence>
<dbReference type="InterPro" id="IPR051911">
    <property type="entry name" value="SDR_oxidoreductase"/>
</dbReference>
<dbReference type="PANTHER" id="PTHR43976">
    <property type="entry name" value="SHORT CHAIN DEHYDROGENASE"/>
    <property type="match status" value="1"/>
</dbReference>
<evidence type="ECO:0000313" key="5">
    <source>
        <dbReference type="Proteomes" id="UP000305887"/>
    </source>
</evidence>
<evidence type="ECO:0000256" key="3">
    <source>
        <dbReference type="RuleBase" id="RU000363"/>
    </source>
</evidence>
<dbReference type="PRINTS" id="PR00080">
    <property type="entry name" value="SDRFAMILY"/>
</dbReference>
<keyword evidence="2" id="KW-0560">Oxidoreductase</keyword>
<dbReference type="PROSITE" id="PS00061">
    <property type="entry name" value="ADH_SHORT"/>
    <property type="match status" value="1"/>
</dbReference>
<reference evidence="4 5" key="1">
    <citation type="submission" date="2019-06" db="EMBL/GenBank/DDBJ databases">
        <title>YIM 131921 draft genome.</title>
        <authorList>
            <person name="Jiang L."/>
        </authorList>
    </citation>
    <scope>NUCLEOTIDE SEQUENCE [LARGE SCALE GENOMIC DNA]</scope>
    <source>
        <strain evidence="4 5">YIM 131921</strain>
    </source>
</reference>
<dbReference type="Proteomes" id="UP000305887">
    <property type="component" value="Unassembled WGS sequence"/>
</dbReference>
<dbReference type="InterPro" id="IPR020904">
    <property type="entry name" value="Sc_DH/Rdtase_CS"/>
</dbReference>
<dbReference type="Gene3D" id="3.40.50.720">
    <property type="entry name" value="NAD(P)-binding Rossmann-like Domain"/>
    <property type="match status" value="1"/>
</dbReference>
<organism evidence="4 5">
    <name type="scientific">Rubellimicrobium rubrum</name>
    <dbReference type="NCBI Taxonomy" id="2585369"/>
    <lineage>
        <taxon>Bacteria</taxon>
        <taxon>Pseudomonadati</taxon>
        <taxon>Pseudomonadota</taxon>
        <taxon>Alphaproteobacteria</taxon>
        <taxon>Rhodobacterales</taxon>
        <taxon>Roseobacteraceae</taxon>
        <taxon>Rubellimicrobium</taxon>
    </lineage>
</organism>
<dbReference type="EMBL" id="VDFU01000025">
    <property type="protein sequence ID" value="TNC47492.1"/>
    <property type="molecule type" value="Genomic_DNA"/>
</dbReference>
<dbReference type="AlphaFoldDB" id="A0A5C4MT38"/>
<accession>A0A5C4MT38</accession>
<gene>
    <name evidence="4" type="ORF">FHG66_16590</name>
</gene>
<comment type="caution">
    <text evidence="4">The sequence shown here is derived from an EMBL/GenBank/DDBJ whole genome shotgun (WGS) entry which is preliminary data.</text>
</comment>
<dbReference type="PANTHER" id="PTHR43976:SF16">
    <property type="entry name" value="SHORT-CHAIN DEHYDROGENASE_REDUCTASE FAMILY PROTEIN"/>
    <property type="match status" value="1"/>
</dbReference>
<dbReference type="PRINTS" id="PR00081">
    <property type="entry name" value="GDHRDH"/>
</dbReference>
<protein>
    <submittedName>
        <fullName evidence="4">SDR family NAD(P)-dependent oxidoreductase</fullName>
    </submittedName>
</protein>
<sequence length="243" mass="25356">MPTVLVTGASSGFGLATARLFLDRGWTVAAAMRVPQEGLLPASDRLRLVALDVTDPEGPLRAAAEAGPVDVLVNNAGIGFLGAVEGMPAQDIRDILDTNLIGAIAMAQAVLPRMRERRSGTIVHVTSSVTLAPIPLLAVYTASKAALSAFSAVLSREVEGFGVRVREVLPGRAPSTPFGAKGRVRMHLPEAYRPVAQALMAGWQSPGPLTTPDDVAEAVWRAANDEGAPERLPAGVDAEALMP</sequence>
<proteinExistence type="inferred from homology"/>
<dbReference type="InterPro" id="IPR036291">
    <property type="entry name" value="NAD(P)-bd_dom_sf"/>
</dbReference>
<dbReference type="InterPro" id="IPR002347">
    <property type="entry name" value="SDR_fam"/>
</dbReference>
<dbReference type="Pfam" id="PF00106">
    <property type="entry name" value="adh_short"/>
    <property type="match status" value="1"/>
</dbReference>
<dbReference type="RefSeq" id="WP_139078165.1">
    <property type="nucleotide sequence ID" value="NZ_VDFU01000025.1"/>
</dbReference>
<dbReference type="SUPFAM" id="SSF51735">
    <property type="entry name" value="NAD(P)-binding Rossmann-fold domains"/>
    <property type="match status" value="1"/>
</dbReference>
<dbReference type="GO" id="GO:0016491">
    <property type="term" value="F:oxidoreductase activity"/>
    <property type="evidence" value="ECO:0007669"/>
    <property type="project" value="UniProtKB-KW"/>
</dbReference>
<evidence type="ECO:0000256" key="2">
    <source>
        <dbReference type="ARBA" id="ARBA00023002"/>
    </source>
</evidence>
<dbReference type="OrthoDB" id="9793825at2"/>